<dbReference type="PANTHER" id="PTHR32125">
    <property type="entry name" value="2-C-METHYL-D-ERYTHRITOL 4-PHOSPHATE CYTIDYLYLTRANSFERASE, CHLOROPLASTIC"/>
    <property type="match status" value="1"/>
</dbReference>
<evidence type="ECO:0000313" key="4">
    <source>
        <dbReference type="Proteomes" id="UP001612915"/>
    </source>
</evidence>
<keyword evidence="1" id="KW-0808">Transferase</keyword>
<dbReference type="SUPFAM" id="SSF53448">
    <property type="entry name" value="Nucleotide-diphospho-sugar transferases"/>
    <property type="match status" value="1"/>
</dbReference>
<dbReference type="Proteomes" id="UP001612915">
    <property type="component" value="Unassembled WGS sequence"/>
</dbReference>
<comment type="caution">
    <text evidence="3">The sequence shown here is derived from an EMBL/GenBank/DDBJ whole genome shotgun (WGS) entry which is preliminary data.</text>
</comment>
<sequence>MAAFVVLAGGSGSRFGAASNKVYLPVAGRPVIAWSLAWTAEVPEVGPVVLVIRPGEEDDAAAAVSAAGLPSGSVEVVHGGDTRHRSEQAALDLLRARIDAGEIDVVAIHDGARPLAGAALLAEVITVARVHGGAVPTVPEPRAWRFAPDGRLVPPVEALHAVQTPQAFRAGPLLTAYDAATAAGTEGTDTASALEGVPGVRVVSVPGHADNLKVTFAPDLSRAEDLLRALGS</sequence>
<evidence type="ECO:0000256" key="2">
    <source>
        <dbReference type="ARBA" id="ARBA00022695"/>
    </source>
</evidence>
<dbReference type="CDD" id="cd02516">
    <property type="entry name" value="CDP-ME_synthetase"/>
    <property type="match status" value="1"/>
</dbReference>
<dbReference type="PANTHER" id="PTHR32125:SF4">
    <property type="entry name" value="2-C-METHYL-D-ERYTHRITOL 4-PHOSPHATE CYTIDYLYLTRANSFERASE, CHLOROPLASTIC"/>
    <property type="match status" value="1"/>
</dbReference>
<dbReference type="InterPro" id="IPR029044">
    <property type="entry name" value="Nucleotide-diphossugar_trans"/>
</dbReference>
<dbReference type="RefSeq" id="WP_398276796.1">
    <property type="nucleotide sequence ID" value="NZ_JBITLV010000001.1"/>
</dbReference>
<accession>A0ABW8AJU1</accession>
<dbReference type="InterPro" id="IPR050088">
    <property type="entry name" value="IspD/TarI_cytidylyltransf_bact"/>
</dbReference>
<reference evidence="3 4" key="1">
    <citation type="submission" date="2024-10" db="EMBL/GenBank/DDBJ databases">
        <title>The Natural Products Discovery Center: Release of the First 8490 Sequenced Strains for Exploring Actinobacteria Biosynthetic Diversity.</title>
        <authorList>
            <person name="Kalkreuter E."/>
            <person name="Kautsar S.A."/>
            <person name="Yang D."/>
            <person name="Bader C.D."/>
            <person name="Teijaro C.N."/>
            <person name="Fluegel L."/>
            <person name="Davis C.M."/>
            <person name="Simpson J.R."/>
            <person name="Lauterbach L."/>
            <person name="Steele A.D."/>
            <person name="Gui C."/>
            <person name="Meng S."/>
            <person name="Li G."/>
            <person name="Viehrig K."/>
            <person name="Ye F."/>
            <person name="Su P."/>
            <person name="Kiefer A.F."/>
            <person name="Nichols A."/>
            <person name="Cepeda A.J."/>
            <person name="Yan W."/>
            <person name="Fan B."/>
            <person name="Jiang Y."/>
            <person name="Adhikari A."/>
            <person name="Zheng C.-J."/>
            <person name="Schuster L."/>
            <person name="Cowan T.M."/>
            <person name="Smanski M.J."/>
            <person name="Chevrette M.G."/>
            <person name="De Carvalho L.P.S."/>
            <person name="Shen B."/>
        </authorList>
    </citation>
    <scope>NUCLEOTIDE SEQUENCE [LARGE SCALE GENOMIC DNA]</scope>
    <source>
        <strain evidence="3 4">NPDC049639</strain>
    </source>
</reference>
<organism evidence="3 4">
    <name type="scientific">Spongisporangium articulatum</name>
    <dbReference type="NCBI Taxonomy" id="3362603"/>
    <lineage>
        <taxon>Bacteria</taxon>
        <taxon>Bacillati</taxon>
        <taxon>Actinomycetota</taxon>
        <taxon>Actinomycetes</taxon>
        <taxon>Kineosporiales</taxon>
        <taxon>Kineosporiaceae</taxon>
        <taxon>Spongisporangium</taxon>
    </lineage>
</organism>
<evidence type="ECO:0000313" key="3">
    <source>
        <dbReference type="EMBL" id="MFI7586631.1"/>
    </source>
</evidence>
<keyword evidence="4" id="KW-1185">Reference proteome</keyword>
<dbReference type="GO" id="GO:0016779">
    <property type="term" value="F:nucleotidyltransferase activity"/>
    <property type="evidence" value="ECO:0007669"/>
    <property type="project" value="UniProtKB-KW"/>
</dbReference>
<name>A0ABW8AJU1_9ACTN</name>
<protein>
    <submittedName>
        <fullName evidence="3">2-C-methyl-D-erythritol 4-phosphate cytidylyltransferase</fullName>
    </submittedName>
</protein>
<dbReference type="Gene3D" id="3.90.550.10">
    <property type="entry name" value="Spore Coat Polysaccharide Biosynthesis Protein SpsA, Chain A"/>
    <property type="match status" value="1"/>
</dbReference>
<gene>
    <name evidence="3" type="ORF">ACIB24_06100</name>
</gene>
<dbReference type="EMBL" id="JBITLV010000001">
    <property type="protein sequence ID" value="MFI7586631.1"/>
    <property type="molecule type" value="Genomic_DNA"/>
</dbReference>
<evidence type="ECO:0000256" key="1">
    <source>
        <dbReference type="ARBA" id="ARBA00022679"/>
    </source>
</evidence>
<proteinExistence type="predicted"/>
<keyword evidence="2 3" id="KW-0548">Nucleotidyltransferase</keyword>
<dbReference type="InterPro" id="IPR034683">
    <property type="entry name" value="IspD/TarI"/>
</dbReference>
<dbReference type="Pfam" id="PF01128">
    <property type="entry name" value="IspD"/>
    <property type="match status" value="1"/>
</dbReference>